<dbReference type="Proteomes" id="UP000681720">
    <property type="component" value="Unassembled WGS sequence"/>
</dbReference>
<dbReference type="PROSITE" id="PS50237">
    <property type="entry name" value="HECT"/>
    <property type="match status" value="1"/>
</dbReference>
<feature type="domain" description="HECT" evidence="2">
    <location>
        <begin position="19"/>
        <end position="41"/>
    </location>
</feature>
<evidence type="ECO:0000313" key="5">
    <source>
        <dbReference type="Proteomes" id="UP000681720"/>
    </source>
</evidence>
<dbReference type="EMBL" id="CAJOBJ010225069">
    <property type="protein sequence ID" value="CAF5041987.1"/>
    <property type="molecule type" value="Genomic_DNA"/>
</dbReference>
<comment type="caution">
    <text evidence="1">Lacks conserved residue(s) required for the propagation of feature annotation.</text>
</comment>
<dbReference type="AlphaFoldDB" id="A0A8S3E2T2"/>
<dbReference type="Gene3D" id="3.90.1750.10">
    <property type="entry name" value="Hect, E3 ligase catalytic domains"/>
    <property type="match status" value="1"/>
</dbReference>
<protein>
    <recommendedName>
        <fullName evidence="2">HECT domain-containing protein</fullName>
    </recommendedName>
</protein>
<feature type="non-terminal residue" evidence="3">
    <location>
        <position position="1"/>
    </location>
</feature>
<gene>
    <name evidence="3" type="ORF">GIL414_LOCUS59489</name>
    <name evidence="4" type="ORF">GIL414_LOCUS59685</name>
</gene>
<accession>A0A8S3E2T2</accession>
<evidence type="ECO:0000313" key="4">
    <source>
        <dbReference type="EMBL" id="CAF5045744.1"/>
    </source>
</evidence>
<evidence type="ECO:0000313" key="3">
    <source>
        <dbReference type="EMBL" id="CAF5041987.1"/>
    </source>
</evidence>
<dbReference type="GO" id="GO:0004842">
    <property type="term" value="F:ubiquitin-protein transferase activity"/>
    <property type="evidence" value="ECO:0007669"/>
    <property type="project" value="InterPro"/>
</dbReference>
<dbReference type="InterPro" id="IPR000569">
    <property type="entry name" value="HECT_dom"/>
</dbReference>
<keyword evidence="1" id="KW-0833">Ubl conjugation pathway</keyword>
<proteinExistence type="predicted"/>
<reference evidence="3" key="1">
    <citation type="submission" date="2021-02" db="EMBL/GenBank/DDBJ databases">
        <authorList>
            <person name="Nowell W R."/>
        </authorList>
    </citation>
    <scope>NUCLEOTIDE SEQUENCE</scope>
</reference>
<dbReference type="EMBL" id="CAJOBJ010226833">
    <property type="protein sequence ID" value="CAF5045744.1"/>
    <property type="molecule type" value="Genomic_DNA"/>
</dbReference>
<evidence type="ECO:0000256" key="1">
    <source>
        <dbReference type="PROSITE-ProRule" id="PRU00104"/>
    </source>
</evidence>
<sequence>MSIEKTLWKHHFEPLCVKDAEVLKTRLWIIFDGERGLDYGG</sequence>
<name>A0A8S3E2T2_9BILA</name>
<comment type="caution">
    <text evidence="3">The sequence shown here is derived from an EMBL/GenBank/DDBJ whole genome shotgun (WGS) entry which is preliminary data.</text>
</comment>
<organism evidence="3 5">
    <name type="scientific">Rotaria magnacalcarata</name>
    <dbReference type="NCBI Taxonomy" id="392030"/>
    <lineage>
        <taxon>Eukaryota</taxon>
        <taxon>Metazoa</taxon>
        <taxon>Spiralia</taxon>
        <taxon>Gnathifera</taxon>
        <taxon>Rotifera</taxon>
        <taxon>Eurotatoria</taxon>
        <taxon>Bdelloidea</taxon>
        <taxon>Philodinida</taxon>
        <taxon>Philodinidae</taxon>
        <taxon>Rotaria</taxon>
    </lineage>
</organism>
<evidence type="ECO:0000259" key="2">
    <source>
        <dbReference type="PROSITE" id="PS50237"/>
    </source>
</evidence>